<dbReference type="GO" id="GO:0004037">
    <property type="term" value="F:allantoicase activity"/>
    <property type="evidence" value="ECO:0007669"/>
    <property type="project" value="InterPro"/>
</dbReference>
<feature type="domain" description="Allantoicase" evidence="6">
    <location>
        <begin position="39"/>
        <end position="188"/>
    </location>
</feature>
<proteinExistence type="inferred from homology"/>
<evidence type="ECO:0000256" key="2">
    <source>
        <dbReference type="ARBA" id="ARBA00011738"/>
    </source>
</evidence>
<comment type="subunit">
    <text evidence="2">Homodimer.</text>
</comment>
<dbReference type="NCBIfam" id="TIGR02961">
    <property type="entry name" value="allantoicase"/>
    <property type="match status" value="1"/>
</dbReference>
<dbReference type="PANTHER" id="PTHR12045">
    <property type="entry name" value="ALLANTOICASE"/>
    <property type="match status" value="1"/>
</dbReference>
<evidence type="ECO:0000256" key="5">
    <source>
        <dbReference type="ARBA" id="ARBA00047684"/>
    </source>
</evidence>
<dbReference type="Proteomes" id="UP001153365">
    <property type="component" value="Unassembled WGS sequence"/>
</dbReference>
<gene>
    <name evidence="7" type="ORF">PPACK8108_LOCUS19766</name>
</gene>
<dbReference type="InterPro" id="IPR007247">
    <property type="entry name" value="Ureidogly_lyase"/>
</dbReference>
<accession>A0AAV0BEP3</accession>
<dbReference type="InterPro" id="IPR047233">
    <property type="entry name" value="UAH_cupin"/>
</dbReference>
<evidence type="ECO:0000313" key="8">
    <source>
        <dbReference type="Proteomes" id="UP001153365"/>
    </source>
</evidence>
<protein>
    <submittedName>
        <fullName evidence="7">Galactose-binding domain-like protein</fullName>
    </submittedName>
</protein>
<evidence type="ECO:0000259" key="6">
    <source>
        <dbReference type="Pfam" id="PF03561"/>
    </source>
</evidence>
<comment type="catalytic activity">
    <reaction evidence="5">
        <text>(S)-ureidoglycolate = urea + glyoxylate</text>
        <dbReference type="Rhea" id="RHEA:11304"/>
        <dbReference type="ChEBI" id="CHEBI:16199"/>
        <dbReference type="ChEBI" id="CHEBI:36655"/>
        <dbReference type="ChEBI" id="CHEBI:57296"/>
        <dbReference type="EC" id="4.3.2.3"/>
    </reaction>
</comment>
<dbReference type="InterPro" id="IPR024060">
    <property type="entry name" value="Ureidoglycolate_lyase_dom_sf"/>
</dbReference>
<comment type="caution">
    <text evidence="7">The sequence shown here is derived from an EMBL/GenBank/DDBJ whole genome shotgun (WGS) entry which is preliminary data.</text>
</comment>
<dbReference type="CDD" id="cd20298">
    <property type="entry name" value="cupin_UAH"/>
    <property type="match status" value="1"/>
</dbReference>
<dbReference type="InterPro" id="IPR015908">
    <property type="entry name" value="Allantoicase_dom"/>
</dbReference>
<feature type="domain" description="Allantoicase" evidence="6">
    <location>
        <begin position="205"/>
        <end position="343"/>
    </location>
</feature>
<dbReference type="Pfam" id="PF03561">
    <property type="entry name" value="Allantoicase"/>
    <property type="match status" value="2"/>
</dbReference>
<dbReference type="InterPro" id="IPR011051">
    <property type="entry name" value="RmlC_Cupin_sf"/>
</dbReference>
<dbReference type="GO" id="GO:0000256">
    <property type="term" value="P:allantoin catabolic process"/>
    <property type="evidence" value="ECO:0007669"/>
    <property type="project" value="InterPro"/>
</dbReference>
<name>A0AAV0BEP3_PHAPC</name>
<dbReference type="Gene3D" id="2.60.120.480">
    <property type="entry name" value="Ureidoglycolate hydrolase"/>
    <property type="match status" value="1"/>
</dbReference>
<evidence type="ECO:0000256" key="1">
    <source>
        <dbReference type="ARBA" id="ARBA00009242"/>
    </source>
</evidence>
<dbReference type="InterPro" id="IPR005164">
    <property type="entry name" value="Allantoicase"/>
</dbReference>
<dbReference type="Gene3D" id="2.60.120.260">
    <property type="entry name" value="Galactose-binding domain-like"/>
    <property type="match status" value="2"/>
</dbReference>
<sequence length="594" mass="65957">MKKDGTDGSSESQEFKRIELERFGETFSNSIELSCDSIGSKVLSVSDEWFGPAKCLLKQDAVESLVGKFGPNGALYDGWESRRHNPKYDWVIIELGVPSGTIIGFDIDTTSFNGNEAPTASVYGLNRLDAPPLSELDPAWVELLPIVSLGPSSRHLFEIPKTKAAYRYLKLHMIPDGGIARFRVYGNPIPVYPDGIFDLASVLLGAQVVFTSDQHYGVGSNLILPGRGPNNMGGGWETKRSREPNHSDHAIIKLADKGYLDYVEFDTNYFIGNFPQRVELYATNSNEIVPGTSTQWTKILAGEKLGPHQQQYFQLLEPGIVYTHVKMVIIPDGGVKRIRVMGSRFPIKQRFEIPKTRSTPQVKGTTFTKLNSQGVDPDSATRLPILPLTRAAFTSYGSVIEADSDSRVIPPSLNKKSVNFGTATKIESVVDIQNLNPKTQVPSLSIFSCKPWDAEVLADGICRWTLKGLERHPFSSQTFTPLMVHKSGEGGIDDELRDHGLYLIVVALDGNGKPDLKSLRAFVGKKSQGISYFANIWHAPLIAIKERMDFTSLMYETGDENSDCELIEVNEDSEIKIVCEMDKSVQELVEYYFK</sequence>
<dbReference type="InterPro" id="IPR008979">
    <property type="entry name" value="Galactose-bd-like_sf"/>
</dbReference>
<dbReference type="GO" id="GO:0006144">
    <property type="term" value="P:purine nucleobase metabolic process"/>
    <property type="evidence" value="ECO:0007669"/>
    <property type="project" value="UniProtKB-KW"/>
</dbReference>
<keyword evidence="8" id="KW-1185">Reference proteome</keyword>
<keyword evidence="4" id="KW-0456">Lyase</keyword>
<organism evidence="7 8">
    <name type="scientific">Phakopsora pachyrhizi</name>
    <name type="common">Asian soybean rust disease fungus</name>
    <dbReference type="NCBI Taxonomy" id="170000"/>
    <lineage>
        <taxon>Eukaryota</taxon>
        <taxon>Fungi</taxon>
        <taxon>Dikarya</taxon>
        <taxon>Basidiomycota</taxon>
        <taxon>Pucciniomycotina</taxon>
        <taxon>Pucciniomycetes</taxon>
        <taxon>Pucciniales</taxon>
        <taxon>Phakopsoraceae</taxon>
        <taxon>Phakopsora</taxon>
    </lineage>
</organism>
<evidence type="ECO:0000256" key="4">
    <source>
        <dbReference type="ARBA" id="ARBA00023239"/>
    </source>
</evidence>
<evidence type="ECO:0000313" key="7">
    <source>
        <dbReference type="EMBL" id="CAH7685271.1"/>
    </source>
</evidence>
<keyword evidence="3" id="KW-0659">Purine metabolism</keyword>
<dbReference type="Pfam" id="PF04115">
    <property type="entry name" value="Ureidogly_lyase"/>
    <property type="match status" value="1"/>
</dbReference>
<dbReference type="SUPFAM" id="SSF49785">
    <property type="entry name" value="Galactose-binding domain-like"/>
    <property type="match status" value="2"/>
</dbReference>
<evidence type="ECO:0000256" key="3">
    <source>
        <dbReference type="ARBA" id="ARBA00022631"/>
    </source>
</evidence>
<dbReference type="PANTHER" id="PTHR12045:SF3">
    <property type="entry name" value="INACTIVE ALLANTOICASE-RELATED"/>
    <property type="match status" value="1"/>
</dbReference>
<dbReference type="GO" id="GO:0004848">
    <property type="term" value="F:ureidoglycolate hydrolase activity"/>
    <property type="evidence" value="ECO:0007669"/>
    <property type="project" value="InterPro"/>
</dbReference>
<reference evidence="7" key="1">
    <citation type="submission" date="2022-06" db="EMBL/GenBank/DDBJ databases">
        <authorList>
            <consortium name="SYNGENTA / RWTH Aachen University"/>
        </authorList>
    </citation>
    <scope>NUCLEOTIDE SEQUENCE</scope>
</reference>
<dbReference type="SUPFAM" id="SSF51182">
    <property type="entry name" value="RmlC-like cupins"/>
    <property type="match status" value="1"/>
</dbReference>
<dbReference type="EMBL" id="CALTRL010005719">
    <property type="protein sequence ID" value="CAH7685271.1"/>
    <property type="molecule type" value="Genomic_DNA"/>
</dbReference>
<dbReference type="GO" id="GO:0050385">
    <property type="term" value="F:ureidoglycolate lyase activity"/>
    <property type="evidence" value="ECO:0007669"/>
    <property type="project" value="UniProtKB-EC"/>
</dbReference>
<dbReference type="AlphaFoldDB" id="A0AAV0BEP3"/>
<comment type="similarity">
    <text evidence="1">Belongs to the allantoicase family.</text>
</comment>